<reference evidence="4 5" key="1">
    <citation type="submission" date="2023-09" db="EMBL/GenBank/DDBJ databases">
        <title>Nesidiocoris tenuis whole genome shotgun sequence.</title>
        <authorList>
            <person name="Shibata T."/>
            <person name="Shimoda M."/>
            <person name="Kobayashi T."/>
            <person name="Uehara T."/>
        </authorList>
    </citation>
    <scope>NUCLEOTIDE SEQUENCE [LARGE SCALE GENOMIC DNA]</scope>
    <source>
        <strain evidence="4 5">Japan</strain>
    </source>
</reference>
<organism evidence="4 5">
    <name type="scientific">Nesidiocoris tenuis</name>
    <dbReference type="NCBI Taxonomy" id="355587"/>
    <lineage>
        <taxon>Eukaryota</taxon>
        <taxon>Metazoa</taxon>
        <taxon>Ecdysozoa</taxon>
        <taxon>Arthropoda</taxon>
        <taxon>Hexapoda</taxon>
        <taxon>Insecta</taxon>
        <taxon>Pterygota</taxon>
        <taxon>Neoptera</taxon>
        <taxon>Paraneoptera</taxon>
        <taxon>Hemiptera</taxon>
        <taxon>Heteroptera</taxon>
        <taxon>Panheteroptera</taxon>
        <taxon>Cimicomorpha</taxon>
        <taxon>Miridae</taxon>
        <taxon>Dicyphina</taxon>
        <taxon>Nesidiocoris</taxon>
    </lineage>
</organism>
<feature type="compositionally biased region" description="Acidic residues" evidence="2">
    <location>
        <begin position="145"/>
        <end position="156"/>
    </location>
</feature>
<evidence type="ECO:0000313" key="4">
    <source>
        <dbReference type="EMBL" id="BES93591.1"/>
    </source>
</evidence>
<evidence type="ECO:0000256" key="2">
    <source>
        <dbReference type="SAM" id="MobiDB-lite"/>
    </source>
</evidence>
<feature type="compositionally biased region" description="Basic and acidic residues" evidence="2">
    <location>
        <begin position="135"/>
        <end position="144"/>
    </location>
</feature>
<feature type="domain" description="CCDC174 alpha/beta GRSR" evidence="3">
    <location>
        <begin position="154"/>
        <end position="182"/>
    </location>
</feature>
<evidence type="ECO:0000256" key="1">
    <source>
        <dbReference type="ARBA" id="ARBA00023054"/>
    </source>
</evidence>
<dbReference type="Pfam" id="PF25449">
    <property type="entry name" value="CCDC174_GRSR"/>
    <property type="match status" value="1"/>
</dbReference>
<name>A0ABN7AMZ5_9HEMI</name>
<keyword evidence="1" id="KW-0175">Coiled coil</keyword>
<accession>A0ABN7AMZ5</accession>
<dbReference type="InterPro" id="IPR057464">
    <property type="entry name" value="CCDC174_GRSR"/>
</dbReference>
<dbReference type="EMBL" id="AP028912">
    <property type="protein sequence ID" value="BES93591.1"/>
    <property type="molecule type" value="Genomic_DNA"/>
</dbReference>
<proteinExistence type="predicted"/>
<gene>
    <name evidence="4" type="ORF">NTJ_06400</name>
</gene>
<keyword evidence="5" id="KW-1185">Reference proteome</keyword>
<feature type="compositionally biased region" description="Basic and acidic residues" evidence="2">
    <location>
        <begin position="108"/>
        <end position="121"/>
    </location>
</feature>
<feature type="region of interest" description="Disordered" evidence="2">
    <location>
        <begin position="31"/>
        <end position="63"/>
    </location>
</feature>
<dbReference type="PANTHER" id="PTHR15885">
    <property type="entry name" value="COILED-COIL DOMAIN-CONTAINING PROTEIN 174"/>
    <property type="match status" value="1"/>
</dbReference>
<dbReference type="Proteomes" id="UP001307889">
    <property type="component" value="Chromosome 4"/>
</dbReference>
<evidence type="ECO:0000259" key="3">
    <source>
        <dbReference type="Pfam" id="PF25449"/>
    </source>
</evidence>
<protein>
    <submittedName>
        <fullName evidence="4">Coiled-coil domain containing 174</fullName>
    </submittedName>
</protein>
<sequence>MKSGKTIDISKASLVSLKAELVRKKEEAEKLKGSENYVKLPPKPKPEIKANPGVSSRNEKDLVELSSEEVDLLQKSKDVLKIKSSLYDKLQSGALVSDDGKSRYLVDFEKKEKDVHEHSDDIGPPPPPEVVNPPTEERPQKQDSDGESGDDSDWVEYEDCLGRSRRCLKSDLPAMRERDETLAKAVLKELPRKVEADHPPKDEIQELRELVSNDMHLEELRKKWEQKEMELLSKEDVHYEDILFDGESYLTHA</sequence>
<dbReference type="InterPro" id="IPR025066">
    <property type="entry name" value="CCDC174-like"/>
</dbReference>
<feature type="region of interest" description="Disordered" evidence="2">
    <location>
        <begin position="108"/>
        <end position="156"/>
    </location>
</feature>
<evidence type="ECO:0000313" key="5">
    <source>
        <dbReference type="Proteomes" id="UP001307889"/>
    </source>
</evidence>
<dbReference type="PANTHER" id="PTHR15885:SF1">
    <property type="entry name" value="COILED-COIL DOMAIN-CONTAINING PROTEIN 174"/>
    <property type="match status" value="1"/>
</dbReference>